<dbReference type="EMBL" id="JBHSDK010000005">
    <property type="protein sequence ID" value="MFC4334367.1"/>
    <property type="molecule type" value="Genomic_DNA"/>
</dbReference>
<sequence>METSPYSTEGLRADARRNRARVLTAAARALSEEGLSVSLGQIAERAGVGAGTVYRHFPTKDSLLEAVLSQRLERLARLARKHGESADPGEAFFGFFTAAVTSTPNNSDLCELLEAADGWPRTVMESSGRRLNAALGGLLSRAQAAGRVRSDLTPEDLRDLLTGCVAIQRRRPDPETLAPAARLLVSSMRSGVTETRDDERNRDENKGSPSDRNAAGERLCRTCGKTISSAARGRPARYCNAACRQKAYRQRAGEGRAESSS</sequence>
<dbReference type="PRINTS" id="PR00455">
    <property type="entry name" value="HTHTETR"/>
</dbReference>
<dbReference type="Gene3D" id="1.10.357.10">
    <property type="entry name" value="Tetracycline Repressor, domain 2"/>
    <property type="match status" value="1"/>
</dbReference>
<evidence type="ECO:0000313" key="8">
    <source>
        <dbReference type="Proteomes" id="UP001595823"/>
    </source>
</evidence>
<evidence type="ECO:0000313" key="7">
    <source>
        <dbReference type="EMBL" id="MFC4334367.1"/>
    </source>
</evidence>
<dbReference type="Pfam" id="PF21597">
    <property type="entry name" value="TetR_C_43"/>
    <property type="match status" value="1"/>
</dbReference>
<evidence type="ECO:0000256" key="3">
    <source>
        <dbReference type="ARBA" id="ARBA00023163"/>
    </source>
</evidence>
<feature type="region of interest" description="Disordered" evidence="5">
    <location>
        <begin position="184"/>
        <end position="215"/>
    </location>
</feature>
<feature type="compositionally biased region" description="Basic and acidic residues" evidence="5">
    <location>
        <begin position="194"/>
        <end position="206"/>
    </location>
</feature>
<evidence type="ECO:0000256" key="4">
    <source>
        <dbReference type="PROSITE-ProRule" id="PRU00335"/>
    </source>
</evidence>
<dbReference type="Pfam" id="PF00440">
    <property type="entry name" value="TetR_N"/>
    <property type="match status" value="1"/>
</dbReference>
<accession>A0ABV8TV74</accession>
<dbReference type="PANTHER" id="PTHR30055">
    <property type="entry name" value="HTH-TYPE TRANSCRIPTIONAL REGULATOR RUTR"/>
    <property type="match status" value="1"/>
</dbReference>
<feature type="domain" description="HTH tetR-type" evidence="6">
    <location>
        <begin position="16"/>
        <end position="75"/>
    </location>
</feature>
<comment type="caution">
    <text evidence="7">The sequence shown here is derived from an EMBL/GenBank/DDBJ whole genome shotgun (WGS) entry which is preliminary data.</text>
</comment>
<organism evidence="7 8">
    <name type="scientific">Salininema proteolyticum</name>
    <dbReference type="NCBI Taxonomy" id="1607685"/>
    <lineage>
        <taxon>Bacteria</taxon>
        <taxon>Bacillati</taxon>
        <taxon>Actinomycetota</taxon>
        <taxon>Actinomycetes</taxon>
        <taxon>Glycomycetales</taxon>
        <taxon>Glycomycetaceae</taxon>
        <taxon>Salininema</taxon>
    </lineage>
</organism>
<dbReference type="SUPFAM" id="SSF48498">
    <property type="entry name" value="Tetracyclin repressor-like, C-terminal domain"/>
    <property type="match status" value="1"/>
</dbReference>
<dbReference type="InterPro" id="IPR001647">
    <property type="entry name" value="HTH_TetR"/>
</dbReference>
<feature type="DNA-binding region" description="H-T-H motif" evidence="4">
    <location>
        <begin position="38"/>
        <end position="57"/>
    </location>
</feature>
<dbReference type="PROSITE" id="PS01081">
    <property type="entry name" value="HTH_TETR_1"/>
    <property type="match status" value="1"/>
</dbReference>
<gene>
    <name evidence="7" type="ORF">ACFPET_04050</name>
</gene>
<dbReference type="InterPro" id="IPR023772">
    <property type="entry name" value="DNA-bd_HTH_TetR-type_CS"/>
</dbReference>
<protein>
    <submittedName>
        <fullName evidence="7">TetR family transcriptional regulator</fullName>
    </submittedName>
</protein>
<reference evidence="8" key="1">
    <citation type="journal article" date="2019" name="Int. J. Syst. Evol. Microbiol.">
        <title>The Global Catalogue of Microorganisms (GCM) 10K type strain sequencing project: providing services to taxonomists for standard genome sequencing and annotation.</title>
        <authorList>
            <consortium name="The Broad Institute Genomics Platform"/>
            <consortium name="The Broad Institute Genome Sequencing Center for Infectious Disease"/>
            <person name="Wu L."/>
            <person name="Ma J."/>
        </authorList>
    </citation>
    <scope>NUCLEOTIDE SEQUENCE [LARGE SCALE GENOMIC DNA]</scope>
    <source>
        <strain evidence="8">IBRC-M 10908</strain>
    </source>
</reference>
<evidence type="ECO:0000256" key="2">
    <source>
        <dbReference type="ARBA" id="ARBA00023125"/>
    </source>
</evidence>
<dbReference type="Proteomes" id="UP001595823">
    <property type="component" value="Unassembled WGS sequence"/>
</dbReference>
<dbReference type="InterPro" id="IPR009057">
    <property type="entry name" value="Homeodomain-like_sf"/>
</dbReference>
<dbReference type="InterPro" id="IPR049445">
    <property type="entry name" value="TetR_SbtR-like_C"/>
</dbReference>
<dbReference type="PANTHER" id="PTHR30055:SF234">
    <property type="entry name" value="HTH-TYPE TRANSCRIPTIONAL REGULATOR BETI"/>
    <property type="match status" value="1"/>
</dbReference>
<evidence type="ECO:0000259" key="6">
    <source>
        <dbReference type="PROSITE" id="PS50977"/>
    </source>
</evidence>
<dbReference type="SUPFAM" id="SSF46689">
    <property type="entry name" value="Homeodomain-like"/>
    <property type="match status" value="1"/>
</dbReference>
<name>A0ABV8TV74_9ACTN</name>
<evidence type="ECO:0000256" key="1">
    <source>
        <dbReference type="ARBA" id="ARBA00023015"/>
    </source>
</evidence>
<proteinExistence type="predicted"/>
<dbReference type="InterPro" id="IPR036271">
    <property type="entry name" value="Tet_transcr_reg_TetR-rel_C_sf"/>
</dbReference>
<evidence type="ECO:0000256" key="5">
    <source>
        <dbReference type="SAM" id="MobiDB-lite"/>
    </source>
</evidence>
<keyword evidence="3" id="KW-0804">Transcription</keyword>
<dbReference type="InterPro" id="IPR050109">
    <property type="entry name" value="HTH-type_TetR-like_transc_reg"/>
</dbReference>
<keyword evidence="1" id="KW-0805">Transcription regulation</keyword>
<keyword evidence="2 4" id="KW-0238">DNA-binding</keyword>
<dbReference type="PROSITE" id="PS50977">
    <property type="entry name" value="HTH_TETR_2"/>
    <property type="match status" value="1"/>
</dbReference>
<dbReference type="RefSeq" id="WP_380618107.1">
    <property type="nucleotide sequence ID" value="NZ_JBHSDK010000005.1"/>
</dbReference>
<keyword evidence="8" id="KW-1185">Reference proteome</keyword>